<organism evidence="2 3">
    <name type="scientific">Dyadobacter chenwenxiniae</name>
    <dbReference type="NCBI Taxonomy" id="2906456"/>
    <lineage>
        <taxon>Bacteria</taxon>
        <taxon>Pseudomonadati</taxon>
        <taxon>Bacteroidota</taxon>
        <taxon>Cytophagia</taxon>
        <taxon>Cytophagales</taxon>
        <taxon>Spirosomataceae</taxon>
        <taxon>Dyadobacter</taxon>
    </lineage>
</organism>
<accession>A0A9X1PNR9</accession>
<name>A0A9X1PNR9_9BACT</name>
<keyword evidence="2" id="KW-0012">Acyltransferase</keyword>
<dbReference type="Proteomes" id="UP001139000">
    <property type="component" value="Unassembled WGS sequence"/>
</dbReference>
<dbReference type="Gene3D" id="3.40.630.30">
    <property type="match status" value="1"/>
</dbReference>
<dbReference type="RefSeq" id="WP_234656698.1">
    <property type="nucleotide sequence ID" value="NZ_CP094997.1"/>
</dbReference>
<dbReference type="PANTHER" id="PTHR43451:SF1">
    <property type="entry name" value="ACETYLTRANSFERASE"/>
    <property type="match status" value="1"/>
</dbReference>
<keyword evidence="3" id="KW-1185">Reference proteome</keyword>
<dbReference type="EC" id="2.3.1.-" evidence="2"/>
<dbReference type="InterPro" id="IPR000182">
    <property type="entry name" value="GNAT_dom"/>
</dbReference>
<evidence type="ECO:0000313" key="2">
    <source>
        <dbReference type="EMBL" id="MCF0063770.1"/>
    </source>
</evidence>
<protein>
    <submittedName>
        <fullName evidence="2">GNAT family N-acetyltransferase</fullName>
        <ecNumber evidence="2">2.3.1.-</ecNumber>
    </submittedName>
</protein>
<dbReference type="InterPro" id="IPR016181">
    <property type="entry name" value="Acyl_CoA_acyltransferase"/>
</dbReference>
<comment type="caution">
    <text evidence="2">The sequence shown here is derived from an EMBL/GenBank/DDBJ whole genome shotgun (WGS) entry which is preliminary data.</text>
</comment>
<dbReference type="AlphaFoldDB" id="A0A9X1PNR9"/>
<proteinExistence type="predicted"/>
<dbReference type="Pfam" id="PF13673">
    <property type="entry name" value="Acetyltransf_10"/>
    <property type="match status" value="1"/>
</dbReference>
<sequence length="160" mass="18328">MPKIHLRAAELADKSALQMLYKRTIDNTCVHDYDQQQRDAWKRGTENESRWNQAICEQFFIIAEIDGEIVGFGSLKNGYYIDFMYADPGHLRQGVGLAIYKLLEGEAKDRGTLVLTSDVSKTATPFFEKQGFSIIRENHNLIRGVLVTNYHMRKTLIGEI</sequence>
<evidence type="ECO:0000313" key="3">
    <source>
        <dbReference type="Proteomes" id="UP001139000"/>
    </source>
</evidence>
<reference evidence="2" key="1">
    <citation type="submission" date="2021-12" db="EMBL/GenBank/DDBJ databases">
        <title>Novel species in genus Dyadobacter.</title>
        <authorList>
            <person name="Ma C."/>
        </authorList>
    </citation>
    <scope>NUCLEOTIDE SEQUENCE</scope>
    <source>
        <strain evidence="2">LJ419</strain>
    </source>
</reference>
<dbReference type="PROSITE" id="PS51186">
    <property type="entry name" value="GNAT"/>
    <property type="match status" value="1"/>
</dbReference>
<dbReference type="CDD" id="cd04301">
    <property type="entry name" value="NAT_SF"/>
    <property type="match status" value="1"/>
</dbReference>
<dbReference type="SUPFAM" id="SSF55729">
    <property type="entry name" value="Acyl-CoA N-acyltransferases (Nat)"/>
    <property type="match status" value="1"/>
</dbReference>
<feature type="domain" description="N-acetyltransferase" evidence="1">
    <location>
        <begin position="4"/>
        <end position="157"/>
    </location>
</feature>
<evidence type="ECO:0000259" key="1">
    <source>
        <dbReference type="PROSITE" id="PS51186"/>
    </source>
</evidence>
<gene>
    <name evidence="2" type="ORF">LXM26_19810</name>
</gene>
<dbReference type="EMBL" id="JAJTTC010000005">
    <property type="protein sequence ID" value="MCF0063770.1"/>
    <property type="molecule type" value="Genomic_DNA"/>
</dbReference>
<dbReference type="PANTHER" id="PTHR43451">
    <property type="entry name" value="ACETYLTRANSFERASE (GNAT) FAMILY PROTEIN"/>
    <property type="match status" value="1"/>
</dbReference>
<keyword evidence="2" id="KW-0808">Transferase</keyword>
<dbReference type="GO" id="GO:0016747">
    <property type="term" value="F:acyltransferase activity, transferring groups other than amino-acyl groups"/>
    <property type="evidence" value="ECO:0007669"/>
    <property type="project" value="InterPro"/>
</dbReference>
<dbReference type="InterPro" id="IPR052564">
    <property type="entry name" value="N-acetyltrans/Recomb-assoc"/>
</dbReference>